<keyword evidence="6" id="KW-0560">Oxidoreductase</keyword>
<reference evidence="10" key="1">
    <citation type="submission" date="2020-05" db="EMBL/GenBank/DDBJ databases">
        <authorList>
            <person name="Chiriac C."/>
            <person name="Salcher M."/>
            <person name="Ghai R."/>
            <person name="Kavagutti S V."/>
        </authorList>
    </citation>
    <scope>NUCLEOTIDE SEQUENCE</scope>
</reference>
<dbReference type="EMBL" id="CAFABE010000137">
    <property type="protein sequence ID" value="CAB4834675.1"/>
    <property type="molecule type" value="Genomic_DNA"/>
</dbReference>
<evidence type="ECO:0000256" key="2">
    <source>
        <dbReference type="ARBA" id="ARBA00009347"/>
    </source>
</evidence>
<dbReference type="Gene3D" id="1.20.140.10">
    <property type="entry name" value="Butyryl-CoA Dehydrogenase, subunit A, domain 3"/>
    <property type="match status" value="1"/>
</dbReference>
<dbReference type="InterPro" id="IPR009075">
    <property type="entry name" value="AcylCo_DH/oxidase_C"/>
</dbReference>
<dbReference type="SUPFAM" id="SSF56645">
    <property type="entry name" value="Acyl-CoA dehydrogenase NM domain-like"/>
    <property type="match status" value="1"/>
</dbReference>
<comment type="similarity">
    <text evidence="2">Belongs to the acyl-CoA dehydrogenase family.</text>
</comment>
<evidence type="ECO:0000256" key="6">
    <source>
        <dbReference type="ARBA" id="ARBA00023002"/>
    </source>
</evidence>
<keyword evidence="5" id="KW-0274">FAD</keyword>
<organism evidence="10">
    <name type="scientific">freshwater metagenome</name>
    <dbReference type="NCBI Taxonomy" id="449393"/>
    <lineage>
        <taxon>unclassified sequences</taxon>
        <taxon>metagenomes</taxon>
        <taxon>ecological metagenomes</taxon>
    </lineage>
</organism>
<dbReference type="InterPro" id="IPR013786">
    <property type="entry name" value="AcylCoA_DH/ox_N"/>
</dbReference>
<dbReference type="InterPro" id="IPR036250">
    <property type="entry name" value="AcylCo_DH-like_C"/>
</dbReference>
<dbReference type="EMBL" id="CAFBPM010000004">
    <property type="protein sequence ID" value="CAB5015923.1"/>
    <property type="molecule type" value="Genomic_DNA"/>
</dbReference>
<evidence type="ECO:0000256" key="3">
    <source>
        <dbReference type="ARBA" id="ARBA00011738"/>
    </source>
</evidence>
<evidence type="ECO:0000259" key="8">
    <source>
        <dbReference type="Pfam" id="PF02770"/>
    </source>
</evidence>
<evidence type="ECO:0000256" key="1">
    <source>
        <dbReference type="ARBA" id="ARBA00001974"/>
    </source>
</evidence>
<dbReference type="GO" id="GO:0033539">
    <property type="term" value="P:fatty acid beta-oxidation using acyl-CoA dehydrogenase"/>
    <property type="evidence" value="ECO:0007669"/>
    <property type="project" value="TreeGrafter"/>
</dbReference>
<dbReference type="Pfam" id="PF00441">
    <property type="entry name" value="Acyl-CoA_dh_1"/>
    <property type="match status" value="1"/>
</dbReference>
<evidence type="ECO:0000313" key="11">
    <source>
        <dbReference type="EMBL" id="CAB4878759.1"/>
    </source>
</evidence>
<evidence type="ECO:0000256" key="4">
    <source>
        <dbReference type="ARBA" id="ARBA00022630"/>
    </source>
</evidence>
<dbReference type="PANTHER" id="PTHR48083:SF13">
    <property type="entry name" value="ACYL-COA DEHYDROGENASE FAMILY MEMBER 11"/>
    <property type="match status" value="1"/>
</dbReference>
<dbReference type="AlphaFoldDB" id="A0A6J7AP84"/>
<dbReference type="Gene3D" id="1.10.540.10">
    <property type="entry name" value="Acyl-CoA dehydrogenase/oxidase, N-terminal domain"/>
    <property type="match status" value="1"/>
</dbReference>
<protein>
    <submittedName>
        <fullName evidence="10">Unannotated protein</fullName>
    </submittedName>
</protein>
<sequence>MAWDFSTEPEFEEKLEWAREFVKERIEPLDILYPHLQFHPLSDELRPIVDPLKQEVRDHDLWAAHLGPELGGKGYGQLKLALLNEILGLSSWAPIIFGTQAPDTGNAEIIAHYGTDEQKELYLQPLLNGEVFSCYSMTEPQAGSDPQQFKTLAVKDGDEWVINGWKWFSSNARTSSFVIVMAVTDPEVSIYKGASMFLVPTDTPGVEFERHVGLTGETEEQGMHALIHYNEVRVPADALLGGEGQAFAIAQTRLGGGRVHHAMRSVATCQKALDLLCERVLSRETQGSLLARKQFIQGDIADSYAELAQFRLLVLYTAWEIDQYQDYQKTRKNIAAIKMLTPKVVHDAVWRSMHAHGALGVSNEMPFGGMWMMAPIMSVVDGPTEVHKVTVAREVLKGYEAAPGLWPTEHVPAKKKEAEEKMAAYIELLVGNS</sequence>
<dbReference type="GO" id="GO:0005737">
    <property type="term" value="C:cytoplasm"/>
    <property type="evidence" value="ECO:0007669"/>
    <property type="project" value="TreeGrafter"/>
</dbReference>
<dbReference type="InterPro" id="IPR009100">
    <property type="entry name" value="AcylCoA_DH/oxidase_NM_dom_sf"/>
</dbReference>
<dbReference type="Pfam" id="PF02771">
    <property type="entry name" value="Acyl-CoA_dh_N"/>
    <property type="match status" value="1"/>
</dbReference>
<dbReference type="InterPro" id="IPR046373">
    <property type="entry name" value="Acyl-CoA_Oxase/DH_mid-dom_sf"/>
</dbReference>
<name>A0A6J7AP84_9ZZZZ</name>
<dbReference type="GO" id="GO:0050660">
    <property type="term" value="F:flavin adenine dinucleotide binding"/>
    <property type="evidence" value="ECO:0007669"/>
    <property type="project" value="InterPro"/>
</dbReference>
<dbReference type="InterPro" id="IPR037069">
    <property type="entry name" value="AcylCoA_DH/ox_N_sf"/>
</dbReference>
<proteinExistence type="inferred from homology"/>
<accession>A0A6J7AP84</accession>
<evidence type="ECO:0000256" key="5">
    <source>
        <dbReference type="ARBA" id="ARBA00022827"/>
    </source>
</evidence>
<dbReference type="EMBL" id="CAFBLT010000001">
    <property type="protein sequence ID" value="CAB4878759.1"/>
    <property type="molecule type" value="Genomic_DNA"/>
</dbReference>
<comment type="cofactor">
    <cofactor evidence="1">
        <name>FAD</name>
        <dbReference type="ChEBI" id="CHEBI:57692"/>
    </cofactor>
</comment>
<dbReference type="FunFam" id="2.40.110.10:FF:000002">
    <property type="entry name" value="Acyl-CoA dehydrogenase fadE12"/>
    <property type="match status" value="1"/>
</dbReference>
<feature type="domain" description="Acyl-CoA oxidase/dehydrogenase middle" evidence="8">
    <location>
        <begin position="134"/>
        <end position="213"/>
    </location>
</feature>
<gene>
    <name evidence="10" type="ORF">UFOPK3164_01720</name>
    <name evidence="11" type="ORF">UFOPK3427_01314</name>
    <name evidence="12" type="ORF">UFOPK4112_00602</name>
</gene>
<evidence type="ECO:0000313" key="12">
    <source>
        <dbReference type="EMBL" id="CAB5015923.1"/>
    </source>
</evidence>
<dbReference type="PANTHER" id="PTHR48083">
    <property type="entry name" value="MEDIUM-CHAIN SPECIFIC ACYL-COA DEHYDROGENASE, MITOCHONDRIAL-RELATED"/>
    <property type="match status" value="1"/>
</dbReference>
<comment type="subunit">
    <text evidence="3">Homodimer.</text>
</comment>
<feature type="domain" description="Acyl-CoA dehydrogenase/oxidase N-terminal" evidence="9">
    <location>
        <begin position="12"/>
        <end position="130"/>
    </location>
</feature>
<keyword evidence="4" id="KW-0285">Flavoprotein</keyword>
<evidence type="ECO:0000313" key="10">
    <source>
        <dbReference type="EMBL" id="CAB4834675.1"/>
    </source>
</evidence>
<dbReference type="Gene3D" id="2.40.110.10">
    <property type="entry name" value="Butyryl-CoA Dehydrogenase, subunit A, domain 2"/>
    <property type="match status" value="1"/>
</dbReference>
<evidence type="ECO:0000259" key="7">
    <source>
        <dbReference type="Pfam" id="PF00441"/>
    </source>
</evidence>
<dbReference type="InterPro" id="IPR050741">
    <property type="entry name" value="Acyl-CoA_dehydrogenase"/>
</dbReference>
<feature type="domain" description="Acyl-CoA dehydrogenase/oxidase C-terminal" evidence="7">
    <location>
        <begin position="247"/>
        <end position="395"/>
    </location>
</feature>
<evidence type="ECO:0000259" key="9">
    <source>
        <dbReference type="Pfam" id="PF02771"/>
    </source>
</evidence>
<dbReference type="Pfam" id="PF02770">
    <property type="entry name" value="Acyl-CoA_dh_M"/>
    <property type="match status" value="1"/>
</dbReference>
<dbReference type="GO" id="GO:0003995">
    <property type="term" value="F:acyl-CoA dehydrogenase activity"/>
    <property type="evidence" value="ECO:0007669"/>
    <property type="project" value="TreeGrafter"/>
</dbReference>
<dbReference type="SUPFAM" id="SSF47203">
    <property type="entry name" value="Acyl-CoA dehydrogenase C-terminal domain-like"/>
    <property type="match status" value="1"/>
</dbReference>
<dbReference type="InterPro" id="IPR006091">
    <property type="entry name" value="Acyl-CoA_Oxase/DH_mid-dom"/>
</dbReference>